<dbReference type="OrthoDB" id="332863at2759"/>
<dbReference type="AlphaFoldDB" id="A0A9P8WFH8"/>
<dbReference type="PANTHER" id="PTHR36142">
    <property type="entry name" value="METALLO-HYDROLASE/OXIDOREDUCTASE SUPERFAMILY PROTEIN"/>
    <property type="match status" value="1"/>
</dbReference>
<reference evidence="1 2" key="1">
    <citation type="journal article" date="2021" name="Nat. Commun.">
        <title>Genetic determinants of endophytism in the Arabidopsis root mycobiome.</title>
        <authorList>
            <person name="Mesny F."/>
            <person name="Miyauchi S."/>
            <person name="Thiergart T."/>
            <person name="Pickel B."/>
            <person name="Atanasova L."/>
            <person name="Karlsson M."/>
            <person name="Huettel B."/>
            <person name="Barry K.W."/>
            <person name="Haridas S."/>
            <person name="Chen C."/>
            <person name="Bauer D."/>
            <person name="Andreopoulos W."/>
            <person name="Pangilinan J."/>
            <person name="LaButti K."/>
            <person name="Riley R."/>
            <person name="Lipzen A."/>
            <person name="Clum A."/>
            <person name="Drula E."/>
            <person name="Henrissat B."/>
            <person name="Kohler A."/>
            <person name="Grigoriev I.V."/>
            <person name="Martin F.M."/>
            <person name="Hacquard S."/>
        </authorList>
    </citation>
    <scope>NUCLEOTIDE SEQUENCE [LARGE SCALE GENOMIC DNA]</scope>
    <source>
        <strain evidence="1 2">MPI-CAGE-CH-0241</strain>
    </source>
</reference>
<dbReference type="PANTHER" id="PTHR36142:SF5">
    <property type="entry name" value="METALLO-BETA-LACTAMASE DOMAIN-CONTAINING PROTEIN"/>
    <property type="match status" value="1"/>
</dbReference>
<organism evidence="1 2">
    <name type="scientific">Thelonectria olida</name>
    <dbReference type="NCBI Taxonomy" id="1576542"/>
    <lineage>
        <taxon>Eukaryota</taxon>
        <taxon>Fungi</taxon>
        <taxon>Dikarya</taxon>
        <taxon>Ascomycota</taxon>
        <taxon>Pezizomycotina</taxon>
        <taxon>Sordariomycetes</taxon>
        <taxon>Hypocreomycetidae</taxon>
        <taxon>Hypocreales</taxon>
        <taxon>Nectriaceae</taxon>
        <taxon>Thelonectria</taxon>
    </lineage>
</organism>
<accession>A0A9P8WFH8</accession>
<protein>
    <submittedName>
        <fullName evidence="1">Uncharacterized protein</fullName>
    </submittedName>
</protein>
<dbReference type="Proteomes" id="UP000777438">
    <property type="component" value="Unassembled WGS sequence"/>
</dbReference>
<dbReference type="Gene3D" id="3.60.15.10">
    <property type="entry name" value="Ribonuclease Z/Hydroxyacylglutathione hydrolase-like"/>
    <property type="match status" value="1"/>
</dbReference>
<evidence type="ECO:0000313" key="2">
    <source>
        <dbReference type="Proteomes" id="UP000777438"/>
    </source>
</evidence>
<proteinExistence type="predicted"/>
<dbReference type="InterPro" id="IPR036866">
    <property type="entry name" value="RibonucZ/Hydroxyglut_hydro"/>
</dbReference>
<evidence type="ECO:0000313" key="1">
    <source>
        <dbReference type="EMBL" id="KAH6898471.1"/>
    </source>
</evidence>
<comment type="caution">
    <text evidence="1">The sequence shown here is derived from an EMBL/GenBank/DDBJ whole genome shotgun (WGS) entry which is preliminary data.</text>
</comment>
<sequence length="433" mass="48651">MSLIITQLNGDASFLLSFEPIVPFPTQEPFRILLDPWIPGPVTKVDPREAYATSYDHLERESRRVSSLKELPEPDLVIISQDKSDHCHKATLKQLPSTNTKTQIWAEPSAARLIRSWKHFAKGKVRTLEKWEDPRVSKKETTIRIPVPPESPSGDPGEITISLILQKRDTWRLHTAIGITYRPPPSRPMSFNRPSSFSQPTTPKGPLFNFRLPSPPPLSAGIANLKAAANQTFNPLVPPPTPPESPRLQRPRSCRSMRSIRSIRSIASVSPQSKDRSLSVIFSPNGITYRSLELYTTTHLVTEAALPLTALIHCFDSAPKPWWLPDSITSGSPDGQQIASKLGAKAWINAHDAERKTPHLKWMSRKARTHRYRKDEVRRELEQGAWDNNANKKKTSETEILVLQVTDEVTLTSEGVFEMPDLPGKPRAASMVF</sequence>
<dbReference type="EMBL" id="JAGPYM010000002">
    <property type="protein sequence ID" value="KAH6898471.1"/>
    <property type="molecule type" value="Genomic_DNA"/>
</dbReference>
<keyword evidence="2" id="KW-1185">Reference proteome</keyword>
<name>A0A9P8WFH8_9HYPO</name>
<dbReference type="Pfam" id="PF13483">
    <property type="entry name" value="Lactamase_B_3"/>
    <property type="match status" value="1"/>
</dbReference>
<gene>
    <name evidence="1" type="ORF">B0T10DRAFT_453802</name>
</gene>